<dbReference type="PANTHER" id="PTHR11967:SF2">
    <property type="entry name" value="ALPHA-1-ACID GLYCOPROTEIN 1"/>
    <property type="match status" value="1"/>
</dbReference>
<dbReference type="AlphaFoldDB" id="A0A6P7YLG6"/>
<evidence type="ECO:0000256" key="5">
    <source>
        <dbReference type="SAM" id="SignalP"/>
    </source>
</evidence>
<dbReference type="KEGG" id="muo:115473214"/>
<evidence type="ECO:0000256" key="3">
    <source>
        <dbReference type="ARBA" id="ARBA00022729"/>
    </source>
</evidence>
<dbReference type="PANTHER" id="PTHR11967">
    <property type="entry name" value="ALPHA-1-ACID GLYCOPROTEIN"/>
    <property type="match status" value="1"/>
</dbReference>
<keyword evidence="6" id="KW-1185">Reference proteome</keyword>
<keyword evidence="4" id="KW-0325">Glycoprotein</keyword>
<dbReference type="GO" id="GO:0005576">
    <property type="term" value="C:extracellular region"/>
    <property type="evidence" value="ECO:0007669"/>
    <property type="project" value="UniProtKB-SubCell"/>
</dbReference>
<keyword evidence="2" id="KW-0964">Secreted</keyword>
<keyword evidence="3 5" id="KW-0732">Signal</keyword>
<evidence type="ECO:0000313" key="6">
    <source>
        <dbReference type="Proteomes" id="UP000515156"/>
    </source>
</evidence>
<evidence type="ECO:0000256" key="2">
    <source>
        <dbReference type="ARBA" id="ARBA00022525"/>
    </source>
</evidence>
<organism evidence="6 7">
    <name type="scientific">Microcaecilia unicolor</name>
    <dbReference type="NCBI Taxonomy" id="1415580"/>
    <lineage>
        <taxon>Eukaryota</taxon>
        <taxon>Metazoa</taxon>
        <taxon>Chordata</taxon>
        <taxon>Craniata</taxon>
        <taxon>Vertebrata</taxon>
        <taxon>Euteleostomi</taxon>
        <taxon>Amphibia</taxon>
        <taxon>Gymnophiona</taxon>
        <taxon>Siphonopidae</taxon>
        <taxon>Microcaecilia</taxon>
    </lineage>
</organism>
<sequence>MFIFQCLLLSVLISSFSVTPLECKEDHTDSFSLTEIEGKWTLIASATWNEVGHKTEEQVDYAWLEFLISQGQVKVKDVRSSDGFRRYGERVYTDISKTNGIIKLSGMRLSDPMSLYKWKNNLLVSLTIKLYLDKTVPLLLFSRATNLSDSELEEFKQLSACKNYKYVSLRRNLIDYALICENNSLKSVTPINTTEIAGRWTIVAKANKKQEGYDPTKVNITGWIEFSVNGDQVTYRDSRRMDDQKDGVSISVTKDSLVKDDDDTTEINLYRTCKDCLLLNTQSFSDDINNIPLYFHTRSGKVNESDFEKFKFQAICESLTEISVIPEALEQDEEEMKSHI</sequence>
<dbReference type="GeneID" id="115473214"/>
<dbReference type="InParanoid" id="A0A6P7YLG6"/>
<reference evidence="7" key="1">
    <citation type="submission" date="2025-08" db="UniProtKB">
        <authorList>
            <consortium name="RefSeq"/>
        </authorList>
    </citation>
    <scope>IDENTIFICATION</scope>
</reference>
<accession>A0A6P7YLG6</accession>
<protein>
    <submittedName>
        <fullName evidence="7">Uncharacterized protein LOC115473214</fullName>
    </submittedName>
</protein>
<dbReference type="Gene3D" id="2.40.128.20">
    <property type="match status" value="2"/>
</dbReference>
<feature type="signal peptide" evidence="5">
    <location>
        <begin position="1"/>
        <end position="23"/>
    </location>
</feature>
<proteinExistence type="predicted"/>
<dbReference type="RefSeq" id="XP_030063854.1">
    <property type="nucleotide sequence ID" value="XM_030207994.1"/>
</dbReference>
<gene>
    <name evidence="7" type="primary">LOC115473214</name>
</gene>
<dbReference type="InterPro" id="IPR012674">
    <property type="entry name" value="Calycin"/>
</dbReference>
<dbReference type="SUPFAM" id="SSF50814">
    <property type="entry name" value="Lipocalins"/>
    <property type="match status" value="1"/>
</dbReference>
<name>A0A6P7YLG6_9AMPH</name>
<evidence type="ECO:0000313" key="7">
    <source>
        <dbReference type="RefSeq" id="XP_030063854.1"/>
    </source>
</evidence>
<evidence type="ECO:0000256" key="4">
    <source>
        <dbReference type="ARBA" id="ARBA00023180"/>
    </source>
</evidence>
<feature type="chain" id="PRO_5028395749" evidence="5">
    <location>
        <begin position="24"/>
        <end position="340"/>
    </location>
</feature>
<comment type="subcellular location">
    <subcellularLocation>
        <location evidence="1">Secreted</location>
    </subcellularLocation>
</comment>
<dbReference type="Proteomes" id="UP000515156">
    <property type="component" value="Chromosome 6"/>
</dbReference>
<evidence type="ECO:0000256" key="1">
    <source>
        <dbReference type="ARBA" id="ARBA00004613"/>
    </source>
</evidence>